<name>A0A433Q6T7_9FUNG</name>
<dbReference type="Proteomes" id="UP000274822">
    <property type="component" value="Unassembled WGS sequence"/>
</dbReference>
<evidence type="ECO:0000313" key="2">
    <source>
        <dbReference type="Proteomes" id="UP000274822"/>
    </source>
</evidence>
<dbReference type="EMBL" id="RBNJ01012887">
    <property type="protein sequence ID" value="RUS25469.1"/>
    <property type="molecule type" value="Genomic_DNA"/>
</dbReference>
<sequence length="95" mass="11232">MGLHHRWNYTGMVDEHHLIWRDWQEREWCRCGGQMQELEVLCRQGKQCWSSALCTSMAAHGTYGTSRLHPIHDLPFELANITYYFDSDNHDTHSP</sequence>
<gene>
    <name evidence="1" type="ORF">BC938DRAFT_472128</name>
</gene>
<comment type="caution">
    <text evidence="1">The sequence shown here is derived from an EMBL/GenBank/DDBJ whole genome shotgun (WGS) entry which is preliminary data.</text>
</comment>
<keyword evidence="2" id="KW-1185">Reference proteome</keyword>
<proteinExistence type="predicted"/>
<protein>
    <submittedName>
        <fullName evidence="1">Uncharacterized protein</fullName>
    </submittedName>
</protein>
<organism evidence="1 2">
    <name type="scientific">Jimgerdemannia flammicorona</name>
    <dbReference type="NCBI Taxonomy" id="994334"/>
    <lineage>
        <taxon>Eukaryota</taxon>
        <taxon>Fungi</taxon>
        <taxon>Fungi incertae sedis</taxon>
        <taxon>Mucoromycota</taxon>
        <taxon>Mucoromycotina</taxon>
        <taxon>Endogonomycetes</taxon>
        <taxon>Endogonales</taxon>
        <taxon>Endogonaceae</taxon>
        <taxon>Jimgerdemannia</taxon>
    </lineage>
</organism>
<dbReference type="AlphaFoldDB" id="A0A433Q6T7"/>
<reference evidence="1 2" key="1">
    <citation type="journal article" date="2018" name="New Phytol.">
        <title>Phylogenomics of Endogonaceae and evolution of mycorrhizas within Mucoromycota.</title>
        <authorList>
            <person name="Chang Y."/>
            <person name="Desiro A."/>
            <person name="Na H."/>
            <person name="Sandor L."/>
            <person name="Lipzen A."/>
            <person name="Clum A."/>
            <person name="Barry K."/>
            <person name="Grigoriev I.V."/>
            <person name="Martin F.M."/>
            <person name="Stajich J.E."/>
            <person name="Smith M.E."/>
            <person name="Bonito G."/>
            <person name="Spatafora J.W."/>
        </authorList>
    </citation>
    <scope>NUCLEOTIDE SEQUENCE [LARGE SCALE GENOMIC DNA]</scope>
    <source>
        <strain evidence="1 2">AD002</strain>
    </source>
</reference>
<accession>A0A433Q6T7</accession>
<evidence type="ECO:0000313" key="1">
    <source>
        <dbReference type="EMBL" id="RUS25469.1"/>
    </source>
</evidence>